<comment type="caution">
    <text evidence="2">The sequence shown here is derived from an EMBL/GenBank/DDBJ whole genome shotgun (WGS) entry which is preliminary data.</text>
</comment>
<evidence type="ECO:0000256" key="1">
    <source>
        <dbReference type="SAM" id="MobiDB-lite"/>
    </source>
</evidence>
<dbReference type="EMBL" id="CAKOGP040000014">
    <property type="protein sequence ID" value="CAJ1927195.1"/>
    <property type="molecule type" value="Genomic_DNA"/>
</dbReference>
<evidence type="ECO:0000313" key="2">
    <source>
        <dbReference type="EMBL" id="CAJ1927195.1"/>
    </source>
</evidence>
<feature type="region of interest" description="Disordered" evidence="1">
    <location>
        <begin position="64"/>
        <end position="96"/>
    </location>
</feature>
<accession>A0AAD2CM35</accession>
<reference evidence="2" key="1">
    <citation type="submission" date="2023-08" db="EMBL/GenBank/DDBJ databases">
        <authorList>
            <person name="Audoor S."/>
            <person name="Bilcke G."/>
        </authorList>
    </citation>
    <scope>NUCLEOTIDE SEQUENCE</scope>
</reference>
<gene>
    <name evidence="2" type="ORF">CYCCA115_LOCUS1281</name>
</gene>
<dbReference type="Proteomes" id="UP001295423">
    <property type="component" value="Unassembled WGS sequence"/>
</dbReference>
<protein>
    <submittedName>
        <fullName evidence="2">Uncharacterized protein</fullName>
    </submittedName>
</protein>
<keyword evidence="3" id="KW-1185">Reference proteome</keyword>
<evidence type="ECO:0000313" key="3">
    <source>
        <dbReference type="Proteomes" id="UP001295423"/>
    </source>
</evidence>
<dbReference type="AlphaFoldDB" id="A0AAD2CM35"/>
<proteinExistence type="predicted"/>
<name>A0AAD2CM35_9STRA</name>
<organism evidence="2 3">
    <name type="scientific">Cylindrotheca closterium</name>
    <dbReference type="NCBI Taxonomy" id="2856"/>
    <lineage>
        <taxon>Eukaryota</taxon>
        <taxon>Sar</taxon>
        <taxon>Stramenopiles</taxon>
        <taxon>Ochrophyta</taxon>
        <taxon>Bacillariophyta</taxon>
        <taxon>Bacillariophyceae</taxon>
        <taxon>Bacillariophycidae</taxon>
        <taxon>Bacillariales</taxon>
        <taxon>Bacillariaceae</taxon>
        <taxon>Cylindrotheca</taxon>
    </lineage>
</organism>
<sequence>MPTLSARPKQGIETPFRSTCDSYFSERALALAPMRNVTQEFDTRAMICMSTSAMLDIPALTCPDGASSNSDEEDETIPTFSLLRRKRQRDEKDTVATSITMASRRSFKKLQEDCSFSLHMLSPIDKTVFKSE</sequence>